<evidence type="ECO:0000259" key="3">
    <source>
        <dbReference type="Pfam" id="PF20410"/>
    </source>
</evidence>
<evidence type="ECO:0000313" key="4">
    <source>
        <dbReference type="EMBL" id="KRG79617.1"/>
    </source>
</evidence>
<dbReference type="PANTHER" id="PTHR33840:SF1">
    <property type="entry name" value="TLE1 PHOSPHOLIPASE DOMAIN-CONTAINING PROTEIN"/>
    <property type="match status" value="1"/>
</dbReference>
<dbReference type="OrthoDB" id="5952792at2"/>
<dbReference type="AlphaFoldDB" id="A0A0R0DMT5"/>
<feature type="domain" description="X-Tfes XVIPCD" evidence="3">
    <location>
        <begin position="410"/>
        <end position="512"/>
    </location>
</feature>
<dbReference type="Pfam" id="PF20410">
    <property type="entry name" value="X-Tfes_XVIPCD"/>
    <property type="match status" value="1"/>
</dbReference>
<name>A0A0R0DMT5_9GAMM</name>
<organism evidence="4 5">
    <name type="scientific">Stenotrophomonas ginsengisoli</name>
    <dbReference type="NCBI Taxonomy" id="336566"/>
    <lineage>
        <taxon>Bacteria</taxon>
        <taxon>Pseudomonadati</taxon>
        <taxon>Pseudomonadota</taxon>
        <taxon>Gammaproteobacteria</taxon>
        <taxon>Lysobacterales</taxon>
        <taxon>Lysobacteraceae</taxon>
        <taxon>Stenotrophomonas</taxon>
    </lineage>
</organism>
<comment type="caution">
    <text evidence="4">The sequence shown here is derived from an EMBL/GenBank/DDBJ whole genome shotgun (WGS) entry which is preliminary data.</text>
</comment>
<accession>A0A0R0DMT5</accession>
<dbReference type="EMBL" id="LDJM01000002">
    <property type="protein sequence ID" value="KRG79617.1"/>
    <property type="molecule type" value="Genomic_DNA"/>
</dbReference>
<gene>
    <name evidence="4" type="ORF">ABB30_00415</name>
</gene>
<dbReference type="InterPro" id="IPR046519">
    <property type="entry name" value="X-Tfes_XVIPCD"/>
</dbReference>
<dbReference type="Pfam" id="PF09994">
    <property type="entry name" value="T6SS_Tle1-like_cat"/>
    <property type="match status" value="1"/>
</dbReference>
<dbReference type="STRING" id="336566.ABB30_00415"/>
<dbReference type="InterPro" id="IPR018712">
    <property type="entry name" value="Tle1-like_cat"/>
</dbReference>
<dbReference type="Proteomes" id="UP000050956">
    <property type="component" value="Unassembled WGS sequence"/>
</dbReference>
<protein>
    <submittedName>
        <fullName evidence="4">Uncharacterized protein</fullName>
    </submittedName>
</protein>
<dbReference type="PANTHER" id="PTHR33840">
    <property type="match status" value="1"/>
</dbReference>
<keyword evidence="5" id="KW-1185">Reference proteome</keyword>
<evidence type="ECO:0000313" key="5">
    <source>
        <dbReference type="Proteomes" id="UP000050956"/>
    </source>
</evidence>
<feature type="domain" description="T6SS Phospholipase effector Tle1-like catalytic" evidence="2">
    <location>
        <begin position="60"/>
        <end position="183"/>
    </location>
</feature>
<proteinExistence type="predicted"/>
<reference evidence="4 5" key="1">
    <citation type="submission" date="2015-05" db="EMBL/GenBank/DDBJ databases">
        <title>Genome sequencing and analysis of members of genus Stenotrophomonas.</title>
        <authorList>
            <person name="Patil P.P."/>
            <person name="Midha S."/>
            <person name="Patil P.B."/>
        </authorList>
    </citation>
    <scope>NUCLEOTIDE SEQUENCE [LARGE SCALE GENOMIC DNA]</scope>
    <source>
        <strain evidence="4 5">DSM 24757</strain>
    </source>
</reference>
<evidence type="ECO:0000256" key="1">
    <source>
        <dbReference type="SAM" id="MobiDB-lite"/>
    </source>
</evidence>
<feature type="region of interest" description="Disordered" evidence="1">
    <location>
        <begin position="517"/>
        <end position="539"/>
    </location>
</feature>
<sequence length="539" mass="58631">MGGGPGKEKHKLEADGVLGDGVSHYPATAQDMQKFAVARDSLSKIQTPVLHDAHNPASRMFVASFDGTGNDAFNDPEHATNVAHTHHAIRARNAEGDYSIVSGYVAGPGTQGSWSARIWDGARGHTYDQRLEEMYAQFIEQAAKWKEENPDAVITVASTGFSRGAEQAAGFTRLVHERGIQDPDGAVYQRDRNNQIIGVTYTQPPLQAPGSIAQAVALYDPVGTGVPVNDKDRRLPPSVISGFQIISEDERRGTFKATHIIDPGMTADGRLLAVTVPGAHSDVGGSYHRDGLGARSANLMTDYLNGLSNQPFLEKREESQDPRMNVIHRSEEGMLLYQMGSKVDRQSEGGYIERLVPKHMVDKVADPNNAEPRDEALNARFARQQVTIGPVPGQVAATATPERPLTPDMPGHPDHALHQQIRQKVEQMDAGLGRSYDATSERMTASLLTVAKANGMERVDHVMLSRDSAAGPAGQHVFLVQGNADDALRMRLQVNTAEALSVPVESSWKALENINQQQEAQRQQERDNPQQAASAGMRM</sequence>
<dbReference type="PATRIC" id="fig|336566.3.peg.1048"/>
<evidence type="ECO:0000259" key="2">
    <source>
        <dbReference type="Pfam" id="PF09994"/>
    </source>
</evidence>